<dbReference type="GO" id="GO:0008270">
    <property type="term" value="F:zinc ion binding"/>
    <property type="evidence" value="ECO:0007669"/>
    <property type="project" value="UniProtKB-KW"/>
</dbReference>
<organism evidence="12 13">
    <name type="scientific">Pichia membranifaciens NRRL Y-2026</name>
    <dbReference type="NCBI Taxonomy" id="763406"/>
    <lineage>
        <taxon>Eukaryota</taxon>
        <taxon>Fungi</taxon>
        <taxon>Dikarya</taxon>
        <taxon>Ascomycota</taxon>
        <taxon>Saccharomycotina</taxon>
        <taxon>Pichiomycetes</taxon>
        <taxon>Pichiales</taxon>
        <taxon>Pichiaceae</taxon>
        <taxon>Pichia</taxon>
    </lineage>
</organism>
<evidence type="ECO:0000256" key="6">
    <source>
        <dbReference type="ARBA" id="ARBA00023015"/>
    </source>
</evidence>
<reference evidence="12 13" key="1">
    <citation type="journal article" date="2016" name="Proc. Natl. Acad. Sci. U.S.A.">
        <title>Comparative genomics of biotechnologically important yeasts.</title>
        <authorList>
            <person name="Riley R."/>
            <person name="Haridas S."/>
            <person name="Wolfe K.H."/>
            <person name="Lopes M.R."/>
            <person name="Hittinger C.T."/>
            <person name="Goeker M."/>
            <person name="Salamov A.A."/>
            <person name="Wisecaver J.H."/>
            <person name="Long T.M."/>
            <person name="Calvey C.H."/>
            <person name="Aerts A.L."/>
            <person name="Barry K.W."/>
            <person name="Choi C."/>
            <person name="Clum A."/>
            <person name="Coughlan A.Y."/>
            <person name="Deshpande S."/>
            <person name="Douglass A.P."/>
            <person name="Hanson S.J."/>
            <person name="Klenk H.-P."/>
            <person name="LaButti K.M."/>
            <person name="Lapidus A."/>
            <person name="Lindquist E.A."/>
            <person name="Lipzen A.M."/>
            <person name="Meier-Kolthoff J.P."/>
            <person name="Ohm R.A."/>
            <person name="Otillar R.P."/>
            <person name="Pangilinan J.L."/>
            <person name="Peng Y."/>
            <person name="Rokas A."/>
            <person name="Rosa C.A."/>
            <person name="Scheuner C."/>
            <person name="Sibirny A.A."/>
            <person name="Slot J.C."/>
            <person name="Stielow J.B."/>
            <person name="Sun H."/>
            <person name="Kurtzman C.P."/>
            <person name="Blackwell M."/>
            <person name="Grigoriev I.V."/>
            <person name="Jeffries T.W."/>
        </authorList>
    </citation>
    <scope>NUCLEOTIDE SEQUENCE [LARGE SCALE GENOMIC DNA]</scope>
    <source>
        <strain evidence="12 13">NRRL Y-2026</strain>
    </source>
</reference>
<keyword evidence="7 10" id="KW-0010">Activator</keyword>
<protein>
    <recommendedName>
        <fullName evidence="10">SAGA-associated factor 11</fullName>
    </recommendedName>
</protein>
<dbReference type="GO" id="GO:0006325">
    <property type="term" value="P:chromatin organization"/>
    <property type="evidence" value="ECO:0007669"/>
    <property type="project" value="UniProtKB-KW"/>
</dbReference>
<evidence type="ECO:0000256" key="10">
    <source>
        <dbReference type="RuleBase" id="RU261113"/>
    </source>
</evidence>
<feature type="region of interest" description="Disordered" evidence="11">
    <location>
        <begin position="69"/>
        <end position="111"/>
    </location>
</feature>
<comment type="similarity">
    <text evidence="10">Belongs to the SGF11 family.</text>
</comment>
<evidence type="ECO:0000256" key="3">
    <source>
        <dbReference type="ARBA" id="ARBA00022771"/>
    </source>
</evidence>
<dbReference type="GeneID" id="30180038"/>
<evidence type="ECO:0000313" key="12">
    <source>
        <dbReference type="EMBL" id="ODQ45539.1"/>
    </source>
</evidence>
<dbReference type="InterPro" id="IPR013246">
    <property type="entry name" value="SAGA_su_Sgf11"/>
</dbReference>
<keyword evidence="3" id="KW-0863">Zinc-finger</keyword>
<keyword evidence="5" id="KW-0156">Chromatin regulator</keyword>
<keyword evidence="13" id="KW-1185">Reference proteome</keyword>
<dbReference type="GO" id="GO:0005634">
    <property type="term" value="C:nucleus"/>
    <property type="evidence" value="ECO:0007669"/>
    <property type="project" value="UniProtKB-SubCell"/>
</dbReference>
<dbReference type="Proteomes" id="UP000094455">
    <property type="component" value="Unassembled WGS sequence"/>
</dbReference>
<name>A0A1E3NHD8_9ASCO</name>
<proteinExistence type="inferred from homology"/>
<keyword evidence="9" id="KW-0539">Nucleus</keyword>
<dbReference type="EMBL" id="KV454004">
    <property type="protein sequence ID" value="ODQ45539.1"/>
    <property type="molecule type" value="Genomic_DNA"/>
</dbReference>
<comment type="subcellular location">
    <subcellularLocation>
        <location evidence="1 10">Nucleus</location>
    </subcellularLocation>
</comment>
<dbReference type="STRING" id="763406.A0A1E3NHD8"/>
<dbReference type="RefSeq" id="XP_019016652.1">
    <property type="nucleotide sequence ID" value="XM_019163351.1"/>
</dbReference>
<accession>A0A1E3NHD8</accession>
<keyword evidence="6" id="KW-0805">Transcription regulation</keyword>
<evidence type="ECO:0000256" key="1">
    <source>
        <dbReference type="ARBA" id="ARBA00004123"/>
    </source>
</evidence>
<keyword evidence="8" id="KW-0804">Transcription</keyword>
<dbReference type="Pfam" id="PF08209">
    <property type="entry name" value="Sgf11"/>
    <property type="match status" value="1"/>
</dbReference>
<evidence type="ECO:0000256" key="7">
    <source>
        <dbReference type="ARBA" id="ARBA00023159"/>
    </source>
</evidence>
<evidence type="ECO:0000256" key="9">
    <source>
        <dbReference type="ARBA" id="ARBA00023242"/>
    </source>
</evidence>
<keyword evidence="4" id="KW-0862">Zinc</keyword>
<evidence type="ECO:0000256" key="4">
    <source>
        <dbReference type="ARBA" id="ARBA00022833"/>
    </source>
</evidence>
<evidence type="ECO:0000256" key="2">
    <source>
        <dbReference type="ARBA" id="ARBA00022723"/>
    </source>
</evidence>
<comment type="subunit">
    <text evidence="10">Component of the 1.8 MDa SAGA transcription coactivator-HAT complex. SAGA is built of 5 distinct domains with specialized functions. Within the SAGA complex, SUS1, SGF11, SGF73 and UBP8 form an additional subcomplex of SAGA called the DUB module (deubiquitination module). Interacts directly with SGF73, SUS1 and UBP8.</text>
</comment>
<keyword evidence="2" id="KW-0479">Metal-binding</keyword>
<gene>
    <name evidence="12" type="ORF">PICMEDRAFT_59213</name>
</gene>
<evidence type="ECO:0000256" key="8">
    <source>
        <dbReference type="ARBA" id="ARBA00023163"/>
    </source>
</evidence>
<comment type="function">
    <text evidence="10">Functions as component of the transcription regulatory histone acetylation (HAT) complex SAGA. At the promoters, SAGA is required for recruitment of the basal transcription machinery. It influences RNA polymerase II transcriptional activity through different activities such as TBP interaction and promoter selectivity, interaction with transcription activators, and chromatin modification through histone acetylation and deubiquitination. SAGA acetylates nucleosomal histone H3 to some extent (to form H3K9ac, H3K14ac, H3K18ac and H3K23ac). SAGA interacts with DNA via upstream activating sequences (UASs). Involved in transcriptional regulation of a subset of SAGA-regulated genes. Within the SAGA complex, participates in a subcomplex, that specifically deubiquitinates histones H2B.</text>
</comment>
<evidence type="ECO:0000313" key="13">
    <source>
        <dbReference type="Proteomes" id="UP000094455"/>
    </source>
</evidence>
<dbReference type="OrthoDB" id="21557at2759"/>
<dbReference type="GO" id="GO:0070461">
    <property type="term" value="C:SAGA-type complex"/>
    <property type="evidence" value="ECO:0007669"/>
    <property type="project" value="UniProtKB-ARBA"/>
</dbReference>
<sequence length="183" mass="20099">MTSPDSALTYSSFCGGLLDDMLDQVIYNIISRSLLDEKLVRKEYGTIEKPIFHDSPSFLAKHEGSAENEELFSGASGNDSKRIDLTTDDEETPTPTNSRNGTSVKDESPVEPDIGRFQFTLNGKDVYVNALSDNRKLLGAKANAIVVGTAQDTYFKCSNCDRKIAGSRFSAHIDKCFGGRSRK</sequence>
<evidence type="ECO:0000256" key="11">
    <source>
        <dbReference type="SAM" id="MobiDB-lite"/>
    </source>
</evidence>
<dbReference type="Gene3D" id="3.30.160.60">
    <property type="entry name" value="Classic Zinc Finger"/>
    <property type="match status" value="1"/>
</dbReference>
<dbReference type="AlphaFoldDB" id="A0A1E3NHD8"/>
<evidence type="ECO:0000256" key="5">
    <source>
        <dbReference type="ARBA" id="ARBA00022853"/>
    </source>
</evidence>